<organism evidence="1">
    <name type="scientific">Fervidobacterium pennivorans</name>
    <dbReference type="NCBI Taxonomy" id="93466"/>
    <lineage>
        <taxon>Bacteria</taxon>
        <taxon>Thermotogati</taxon>
        <taxon>Thermotogota</taxon>
        <taxon>Thermotogae</taxon>
        <taxon>Thermotogales</taxon>
        <taxon>Fervidobacteriaceae</taxon>
        <taxon>Fervidobacterium</taxon>
    </lineage>
</organism>
<comment type="caution">
    <text evidence="1">The sequence shown here is derived from an EMBL/GenBank/DDBJ whole genome shotgun (WGS) entry which is preliminary data.</text>
</comment>
<sequence>MSLLGVSGRRLLMGLGALGVVSLLGNRLRGRETKMVQSIGRQLERIRQPEPEQPSEIEILKSRIEAATDVSKYPHLTEFSKQELLRKLEEGKVQEVKQILEDIERRQMMQTQKQQRRCL</sequence>
<protein>
    <submittedName>
        <fullName evidence="1">Uncharacterized protein</fullName>
    </submittedName>
</protein>
<name>A0A7V4KBZ8_FERPE</name>
<dbReference type="AlphaFoldDB" id="A0A7V4KBZ8"/>
<proteinExistence type="predicted"/>
<dbReference type="EMBL" id="DSZZ01000112">
    <property type="protein sequence ID" value="HGU52371.1"/>
    <property type="molecule type" value="Genomic_DNA"/>
</dbReference>
<reference evidence="1" key="1">
    <citation type="journal article" date="2020" name="mSystems">
        <title>Genome- and Community-Level Interaction Insights into Carbon Utilization and Element Cycling Functions of Hydrothermarchaeota in Hydrothermal Sediment.</title>
        <authorList>
            <person name="Zhou Z."/>
            <person name="Liu Y."/>
            <person name="Xu W."/>
            <person name="Pan J."/>
            <person name="Luo Z.H."/>
            <person name="Li M."/>
        </authorList>
    </citation>
    <scope>NUCLEOTIDE SEQUENCE [LARGE SCALE GENOMIC DNA]</scope>
    <source>
        <strain evidence="1">SpSt-61</strain>
    </source>
</reference>
<gene>
    <name evidence="1" type="ORF">ENT78_02420</name>
</gene>
<evidence type="ECO:0000313" key="1">
    <source>
        <dbReference type="EMBL" id="HGU52371.1"/>
    </source>
</evidence>
<accession>A0A7V4KBZ8</accession>